<dbReference type="InterPro" id="IPR044173">
    <property type="entry name" value="CASPL"/>
</dbReference>
<accession>A0A6J1EHK2</accession>
<name>A0A6J1EHK2_CUCMO</name>
<feature type="transmembrane region" description="Helical" evidence="8">
    <location>
        <begin position="36"/>
        <end position="58"/>
    </location>
</feature>
<evidence type="ECO:0000313" key="10">
    <source>
        <dbReference type="Proteomes" id="UP000504609"/>
    </source>
</evidence>
<evidence type="ECO:0000256" key="2">
    <source>
        <dbReference type="ARBA" id="ARBA00007651"/>
    </source>
</evidence>
<evidence type="ECO:0000259" key="9">
    <source>
        <dbReference type="Pfam" id="PF04535"/>
    </source>
</evidence>
<evidence type="ECO:0000256" key="3">
    <source>
        <dbReference type="ARBA" id="ARBA00011489"/>
    </source>
</evidence>
<dbReference type="KEGG" id="cmos:111434235"/>
<evidence type="ECO:0000256" key="6">
    <source>
        <dbReference type="ARBA" id="ARBA00022989"/>
    </source>
</evidence>
<evidence type="ECO:0000313" key="11">
    <source>
        <dbReference type="RefSeq" id="XP_022927401.1"/>
    </source>
</evidence>
<comment type="similarity">
    <text evidence="2 8">Belongs to the Casparian strip membrane proteins (CASP) family.</text>
</comment>
<keyword evidence="10" id="KW-1185">Reference proteome</keyword>
<dbReference type="PANTHER" id="PTHR36488:SF8">
    <property type="entry name" value="CASP-LIKE PROTEIN 1U1"/>
    <property type="match status" value="1"/>
</dbReference>
<feature type="transmembrane region" description="Helical" evidence="8">
    <location>
        <begin position="175"/>
        <end position="197"/>
    </location>
</feature>
<dbReference type="GeneID" id="111434235"/>
<dbReference type="GO" id="GO:0005886">
    <property type="term" value="C:plasma membrane"/>
    <property type="evidence" value="ECO:0007669"/>
    <property type="project" value="UniProtKB-SubCell"/>
</dbReference>
<dbReference type="InterPro" id="IPR006702">
    <property type="entry name" value="CASP_dom"/>
</dbReference>
<dbReference type="InterPro" id="IPR006459">
    <property type="entry name" value="CASP/CASPL"/>
</dbReference>
<gene>
    <name evidence="11" type="primary">LOC111434235</name>
</gene>
<keyword evidence="4 8" id="KW-1003">Cell membrane</keyword>
<dbReference type="PANTHER" id="PTHR36488">
    <property type="entry name" value="CASP-LIKE PROTEIN 1U1"/>
    <property type="match status" value="1"/>
</dbReference>
<dbReference type="AlphaFoldDB" id="A0A6J1EHK2"/>
<proteinExistence type="inferred from homology"/>
<evidence type="ECO:0000256" key="7">
    <source>
        <dbReference type="ARBA" id="ARBA00023136"/>
    </source>
</evidence>
<keyword evidence="5 8" id="KW-0812">Transmembrane</keyword>
<keyword evidence="6 8" id="KW-1133">Transmembrane helix</keyword>
<dbReference type="Proteomes" id="UP000504609">
    <property type="component" value="Unplaced"/>
</dbReference>
<comment type="subunit">
    <text evidence="3 8">Homodimer and heterodimers.</text>
</comment>
<evidence type="ECO:0000256" key="4">
    <source>
        <dbReference type="ARBA" id="ARBA00022475"/>
    </source>
</evidence>
<feature type="domain" description="Casparian strip membrane protein" evidence="9">
    <location>
        <begin position="32"/>
        <end position="186"/>
    </location>
</feature>
<keyword evidence="7 8" id="KW-0472">Membrane</keyword>
<organism evidence="10 11">
    <name type="scientific">Cucurbita moschata</name>
    <name type="common">Winter crookneck squash</name>
    <name type="synonym">Cucurbita pepo var. moschata</name>
    <dbReference type="NCBI Taxonomy" id="3662"/>
    <lineage>
        <taxon>Eukaryota</taxon>
        <taxon>Viridiplantae</taxon>
        <taxon>Streptophyta</taxon>
        <taxon>Embryophyta</taxon>
        <taxon>Tracheophyta</taxon>
        <taxon>Spermatophyta</taxon>
        <taxon>Magnoliopsida</taxon>
        <taxon>eudicotyledons</taxon>
        <taxon>Gunneridae</taxon>
        <taxon>Pentapetalae</taxon>
        <taxon>rosids</taxon>
        <taxon>fabids</taxon>
        <taxon>Cucurbitales</taxon>
        <taxon>Cucurbitaceae</taxon>
        <taxon>Cucurbiteae</taxon>
        <taxon>Cucurbita</taxon>
    </lineage>
</organism>
<dbReference type="NCBIfam" id="TIGR01569">
    <property type="entry name" value="A_tha_TIGR01569"/>
    <property type="match status" value="1"/>
</dbReference>
<evidence type="ECO:0000256" key="8">
    <source>
        <dbReference type="RuleBase" id="RU361233"/>
    </source>
</evidence>
<sequence length="210" mass="22187">MASLQSEAAAAAAAKAEVGEYNHLAVASPPTRKWRWGLVLVRLVASFATASATLVMALNKESKSVVVATVGTAPLTATISARFQHTPAFIFFVVANGVATLHNWLMIALDIFGPDYRFHGFRLPIIAILDMTTVALASAGDGAATFMAALGKNGNKHARWNKICDKFSAYCDHGAGALIASFVGLCLLLLISSISIIKLLHKPRPSIASP</sequence>
<evidence type="ECO:0000256" key="5">
    <source>
        <dbReference type="ARBA" id="ARBA00022692"/>
    </source>
</evidence>
<dbReference type="Pfam" id="PF04535">
    <property type="entry name" value="CASP_dom"/>
    <property type="match status" value="1"/>
</dbReference>
<dbReference type="RefSeq" id="XP_022927401.1">
    <property type="nucleotide sequence ID" value="XM_023071633.1"/>
</dbReference>
<comment type="subcellular location">
    <subcellularLocation>
        <location evidence="1 8">Cell membrane</location>
        <topology evidence="1 8">Multi-pass membrane protein</topology>
    </subcellularLocation>
</comment>
<protein>
    <recommendedName>
        <fullName evidence="8">CASP-like protein</fullName>
    </recommendedName>
</protein>
<feature type="transmembrane region" description="Helical" evidence="8">
    <location>
        <begin position="125"/>
        <end position="150"/>
    </location>
</feature>
<feature type="transmembrane region" description="Helical" evidence="8">
    <location>
        <begin position="89"/>
        <end position="113"/>
    </location>
</feature>
<evidence type="ECO:0000256" key="1">
    <source>
        <dbReference type="ARBA" id="ARBA00004651"/>
    </source>
</evidence>
<reference evidence="11" key="1">
    <citation type="submission" date="2025-08" db="UniProtKB">
        <authorList>
            <consortium name="RefSeq"/>
        </authorList>
    </citation>
    <scope>IDENTIFICATION</scope>
    <source>
        <tissue evidence="11">Young leaves</tissue>
    </source>
</reference>